<dbReference type="Proteomes" id="UP000182660">
    <property type="component" value="Unassembled WGS sequence"/>
</dbReference>
<reference evidence="3 5" key="1">
    <citation type="submission" date="2016-11" db="EMBL/GenBank/DDBJ databases">
        <authorList>
            <person name="Klemetsen T."/>
        </authorList>
    </citation>
    <scope>NUCLEOTIDE SEQUENCE [LARGE SCALE GENOMIC DNA]</scope>
    <source>
        <strain evidence="3">MT 2528</strain>
    </source>
</reference>
<feature type="signal peptide" evidence="1">
    <location>
        <begin position="1"/>
        <end position="23"/>
    </location>
</feature>
<evidence type="ECO:0000256" key="1">
    <source>
        <dbReference type="SAM" id="SignalP"/>
    </source>
</evidence>
<evidence type="ECO:0000313" key="5">
    <source>
        <dbReference type="Proteomes" id="UP000182660"/>
    </source>
</evidence>
<evidence type="ECO:0000313" key="4">
    <source>
        <dbReference type="EMBL" id="SGY96544.1"/>
    </source>
</evidence>
<proteinExistence type="predicted"/>
<dbReference type="EMBL" id="FPLJ01000040">
    <property type="protein sequence ID" value="SGY88969.1"/>
    <property type="molecule type" value="Genomic_DNA"/>
</dbReference>
<dbReference type="AlphaFoldDB" id="A0A1L0AMU0"/>
<feature type="domain" description="Kazal-like" evidence="2">
    <location>
        <begin position="34"/>
        <end position="88"/>
    </location>
</feature>
<dbReference type="InterPro" id="IPR002350">
    <property type="entry name" value="Kazal_dom"/>
</dbReference>
<dbReference type="PROSITE" id="PS51257">
    <property type="entry name" value="PROKAR_LIPOPROTEIN"/>
    <property type="match status" value="1"/>
</dbReference>
<dbReference type="Gene3D" id="3.30.60.30">
    <property type="match status" value="1"/>
</dbReference>
<organism evidence="4 6">
    <name type="scientific">Moritella viscosa</name>
    <dbReference type="NCBI Taxonomy" id="80854"/>
    <lineage>
        <taxon>Bacteria</taxon>
        <taxon>Pseudomonadati</taxon>
        <taxon>Pseudomonadota</taxon>
        <taxon>Gammaproteobacteria</taxon>
        <taxon>Alteromonadales</taxon>
        <taxon>Moritellaceae</taxon>
        <taxon>Moritella</taxon>
    </lineage>
</organism>
<sequence>MKKTILLALMVFGLAACSNTETTAETAKPLPILPSYSHSCPDERPQMCTMDYRPVCGTTTSGELKTFGNGCGACADASVSGYSEGECK</sequence>
<reference evidence="4 6" key="2">
    <citation type="submission" date="2016-11" db="EMBL/GenBank/DDBJ databases">
        <authorList>
            <person name="Jaros S."/>
            <person name="Januszkiewicz K."/>
            <person name="Wedrychowicz H."/>
        </authorList>
    </citation>
    <scope>NUCLEOTIDE SEQUENCE [LARGE SCALE GENOMIC DNA]</scope>
    <source>
        <strain evidence="4">NVI 5450</strain>
    </source>
</reference>
<dbReference type="Pfam" id="PF00050">
    <property type="entry name" value="Kazal_1"/>
    <property type="match status" value="1"/>
</dbReference>
<protein>
    <submittedName>
        <fullName evidence="4">Cardiolipin synthetase</fullName>
    </submittedName>
</protein>
<dbReference type="Proteomes" id="UP000183794">
    <property type="component" value="Unassembled WGS sequence"/>
</dbReference>
<accession>A0A1L0AMU0</accession>
<evidence type="ECO:0000313" key="3">
    <source>
        <dbReference type="EMBL" id="SGY88969.1"/>
    </source>
</evidence>
<dbReference type="OrthoDB" id="5298703at2"/>
<dbReference type="InterPro" id="IPR036058">
    <property type="entry name" value="Kazal_dom_sf"/>
</dbReference>
<dbReference type="RefSeq" id="WP_075471786.1">
    <property type="nucleotide sequence ID" value="NZ_CAWQZC010000113.1"/>
</dbReference>
<dbReference type="GeneID" id="61295533"/>
<gene>
    <name evidence="3" type="ORF">MT2528_1623</name>
    <name evidence="4" type="ORF">NVI5450_1848</name>
</gene>
<keyword evidence="1" id="KW-0732">Signal</keyword>
<evidence type="ECO:0000313" key="6">
    <source>
        <dbReference type="Proteomes" id="UP000183794"/>
    </source>
</evidence>
<dbReference type="PROSITE" id="PS51465">
    <property type="entry name" value="KAZAL_2"/>
    <property type="match status" value="1"/>
</dbReference>
<keyword evidence="5" id="KW-1185">Reference proteome</keyword>
<dbReference type="EMBL" id="FPLD01000052">
    <property type="protein sequence ID" value="SGY96544.1"/>
    <property type="molecule type" value="Genomic_DNA"/>
</dbReference>
<name>A0A1L0AMU0_9GAMM</name>
<evidence type="ECO:0000259" key="2">
    <source>
        <dbReference type="PROSITE" id="PS51465"/>
    </source>
</evidence>
<feature type="chain" id="PRO_5013267374" evidence="1">
    <location>
        <begin position="24"/>
        <end position="88"/>
    </location>
</feature>
<dbReference type="SUPFAM" id="SSF100895">
    <property type="entry name" value="Kazal-type serine protease inhibitors"/>
    <property type="match status" value="1"/>
</dbReference>